<sequence>MIVGRHPRTPVVGDTVLSKADYRRGTGIIVDSDAVRYRVYWQDGKGTLCWHARRELAIPRLEYERQWT</sequence>
<dbReference type="RefSeq" id="WP_138251366.1">
    <property type="nucleotide sequence ID" value="NZ_AP022616.1"/>
</dbReference>
<accession>A0A7I7ZWR2</accession>
<evidence type="ECO:0000313" key="2">
    <source>
        <dbReference type="Proteomes" id="UP000309984"/>
    </source>
</evidence>
<reference evidence="1 2" key="1">
    <citation type="submission" date="2018-01" db="EMBL/GenBank/DDBJ databases">
        <title>Comparative genomics of Mycobacterium mucogenicum and Mycobacterium neoaurum clade members emphasizing tRNA and non-coding RNA.</title>
        <authorList>
            <person name="Behra P.R.K."/>
            <person name="Pettersson B.M.F."/>
            <person name="Das S."/>
            <person name="Dasgupta S."/>
            <person name="Kirsebom L.A."/>
        </authorList>
    </citation>
    <scope>NUCLEOTIDE SEQUENCE [LARGE SCALE GENOMIC DNA]</scope>
    <source>
        <strain evidence="1 2">DSM 45104</strain>
    </source>
</reference>
<protein>
    <submittedName>
        <fullName evidence="1">Uncharacterized protein</fullName>
    </submittedName>
</protein>
<gene>
    <name evidence="1" type="ORF">C1S79_27990</name>
</gene>
<proteinExistence type="predicted"/>
<organism evidence="1 2">
    <name type="scientific">Mycolicibacterium phocaicum</name>
    <dbReference type="NCBI Taxonomy" id="319706"/>
    <lineage>
        <taxon>Bacteria</taxon>
        <taxon>Bacillati</taxon>
        <taxon>Actinomycetota</taxon>
        <taxon>Actinomycetes</taxon>
        <taxon>Mycobacteriales</taxon>
        <taxon>Mycobacteriaceae</taxon>
        <taxon>Mycolicibacterium</taxon>
    </lineage>
</organism>
<comment type="caution">
    <text evidence="1">The sequence shown here is derived from an EMBL/GenBank/DDBJ whole genome shotgun (WGS) entry which is preliminary data.</text>
</comment>
<dbReference type="Proteomes" id="UP000309984">
    <property type="component" value="Unassembled WGS sequence"/>
</dbReference>
<name>A0A7I7ZWR2_9MYCO</name>
<dbReference type="AlphaFoldDB" id="A0A7I7ZWR2"/>
<keyword evidence="2" id="KW-1185">Reference proteome</keyword>
<dbReference type="EMBL" id="POTM01000075">
    <property type="protein sequence ID" value="TLH58172.1"/>
    <property type="molecule type" value="Genomic_DNA"/>
</dbReference>
<evidence type="ECO:0000313" key="1">
    <source>
        <dbReference type="EMBL" id="TLH58172.1"/>
    </source>
</evidence>